<dbReference type="NCBIfam" id="TIGR01834">
    <property type="entry name" value="PHA_synth_III_E"/>
    <property type="match status" value="1"/>
</dbReference>
<proteinExistence type="predicted"/>
<evidence type="ECO:0000256" key="4">
    <source>
        <dbReference type="SAM" id="MobiDB-lite"/>
    </source>
</evidence>
<dbReference type="InterPro" id="IPR010123">
    <property type="entry name" value="PHA_synth_III_E"/>
</dbReference>
<dbReference type="AlphaFoldDB" id="A0A919KGI4"/>
<name>A0A919KGI4_9XANT</name>
<dbReference type="Pfam" id="PF09712">
    <property type="entry name" value="PHA_synth_III_E"/>
    <property type="match status" value="1"/>
</dbReference>
<keyword evidence="6" id="KW-1185">Reference proteome</keyword>
<dbReference type="Proteomes" id="UP000623958">
    <property type="component" value="Unassembled WGS sequence"/>
</dbReference>
<feature type="region of interest" description="Disordered" evidence="4">
    <location>
        <begin position="299"/>
        <end position="356"/>
    </location>
</feature>
<gene>
    <name evidence="5" type="primary">phaE</name>
    <name evidence="5" type="ORF">GCM10009090_02330</name>
</gene>
<comment type="caution">
    <text evidence="5">The sequence shown here is derived from an EMBL/GenBank/DDBJ whole genome shotgun (WGS) entry which is preliminary data.</text>
</comment>
<evidence type="ECO:0000256" key="3">
    <source>
        <dbReference type="ARBA" id="ARBA00022752"/>
    </source>
</evidence>
<dbReference type="EMBL" id="BNBA01000001">
    <property type="protein sequence ID" value="GHH46761.1"/>
    <property type="molecule type" value="Genomic_DNA"/>
</dbReference>
<keyword evidence="3" id="KW-0583">PHB biosynthesis</keyword>
<sequence>MTTKGSESDFEALARQYWSAWGEALRQTGARTAEAKAVPSPPGDAAGGWRQAVDWWTQLLPGDGSPAAQEAVERFRNQAGDWLGTMQQVAARFAGRDATSAEVAQAWREAVQAQGERLMQWTLGAARGDAAPGGDPWLQEAARVIEKWRRDSAPWLDMPAFGLGRNHQARWQALARAQQEYQERSQAYAAQLKDAIERAFKLFESKLAEHEGAGSQLTSARAMFDLWIEAAEEAYSAVALSEEFRTVYGAFTNAQMRLRAALQQEVEQISERLGMPTRSEMDAAHRRITELERLVRRMAAGKDRAPDDADEPAPSATQAKARKAAPRAGGADGPGPAERRSRPGKAAGSAPGGKRR</sequence>
<evidence type="ECO:0000313" key="6">
    <source>
        <dbReference type="Proteomes" id="UP000623958"/>
    </source>
</evidence>
<evidence type="ECO:0000256" key="2">
    <source>
        <dbReference type="ARBA" id="ARBA00019066"/>
    </source>
</evidence>
<organism evidence="5 6">
    <name type="scientific">Xanthomonas boreopolis</name>
    <dbReference type="NCBI Taxonomy" id="86183"/>
    <lineage>
        <taxon>Bacteria</taxon>
        <taxon>Pseudomonadati</taxon>
        <taxon>Pseudomonadota</taxon>
        <taxon>Gammaproteobacteria</taxon>
        <taxon>Lysobacterales</taxon>
        <taxon>Lysobacteraceae</taxon>
        <taxon>Xanthomonas</taxon>
    </lineage>
</organism>
<comment type="pathway">
    <text evidence="1">Biopolymer metabolism; poly-(R)-3-hydroxybutanoate biosynthesis.</text>
</comment>
<reference evidence="5" key="2">
    <citation type="submission" date="2020-09" db="EMBL/GenBank/DDBJ databases">
        <authorList>
            <person name="Sun Q."/>
            <person name="Ohkuma M."/>
        </authorList>
    </citation>
    <scope>NUCLEOTIDE SEQUENCE</scope>
    <source>
        <strain evidence="5">JCM 13306</strain>
    </source>
</reference>
<evidence type="ECO:0000256" key="1">
    <source>
        <dbReference type="ARBA" id="ARBA00004683"/>
    </source>
</evidence>
<reference evidence="5" key="1">
    <citation type="journal article" date="2014" name="Int. J. Syst. Evol. Microbiol.">
        <title>Complete genome sequence of Corynebacterium casei LMG S-19264T (=DSM 44701T), isolated from a smear-ripened cheese.</title>
        <authorList>
            <consortium name="US DOE Joint Genome Institute (JGI-PGF)"/>
            <person name="Walter F."/>
            <person name="Albersmeier A."/>
            <person name="Kalinowski J."/>
            <person name="Ruckert C."/>
        </authorList>
    </citation>
    <scope>NUCLEOTIDE SEQUENCE</scope>
    <source>
        <strain evidence="5">JCM 13306</strain>
    </source>
</reference>
<protein>
    <recommendedName>
        <fullName evidence="2">Poly(3-hydroxyalkanoate) polymerase subunit PhaE</fullName>
    </recommendedName>
</protein>
<dbReference type="GO" id="GO:0042619">
    <property type="term" value="P:poly-hydroxybutyrate biosynthetic process"/>
    <property type="evidence" value="ECO:0007669"/>
    <property type="project" value="UniProtKB-KW"/>
</dbReference>
<accession>A0A919KGI4</accession>
<evidence type="ECO:0000313" key="5">
    <source>
        <dbReference type="EMBL" id="GHH46761.1"/>
    </source>
</evidence>